<dbReference type="Pfam" id="PF13439">
    <property type="entry name" value="Glyco_transf_4"/>
    <property type="match status" value="1"/>
</dbReference>
<protein>
    <submittedName>
        <fullName evidence="3">Colanic acid biosynthesis glycosyltransferase WcaL</fullName>
    </submittedName>
</protein>
<dbReference type="SUPFAM" id="SSF53756">
    <property type="entry name" value="UDP-Glycosyltransferase/glycogen phosphorylase"/>
    <property type="match status" value="1"/>
</dbReference>
<proteinExistence type="predicted"/>
<organism evidence="3 4">
    <name type="scientific">Rhodovulum sulfidophilum</name>
    <name type="common">Rhodobacter sulfidophilus</name>
    <dbReference type="NCBI Taxonomy" id="35806"/>
    <lineage>
        <taxon>Bacteria</taxon>
        <taxon>Pseudomonadati</taxon>
        <taxon>Pseudomonadota</taxon>
        <taxon>Alphaproteobacteria</taxon>
        <taxon>Rhodobacterales</taxon>
        <taxon>Paracoccaceae</taxon>
        <taxon>Rhodovulum</taxon>
    </lineage>
</organism>
<dbReference type="InterPro" id="IPR028098">
    <property type="entry name" value="Glyco_trans_4-like_N"/>
</dbReference>
<reference evidence="3 4" key="1">
    <citation type="submission" date="2017-08" db="EMBL/GenBank/DDBJ databases">
        <title>Infants hospitalized years apart are colonized by the same room-sourced microbial strains.</title>
        <authorList>
            <person name="Brooks B."/>
            <person name="Olm M.R."/>
            <person name="Firek B.A."/>
            <person name="Baker R."/>
            <person name="Thomas B.C."/>
            <person name="Morowitz M.J."/>
            <person name="Banfield J.F."/>
        </authorList>
    </citation>
    <scope>NUCLEOTIDE SEQUENCE [LARGE SCALE GENOMIC DNA]</scope>
    <source>
        <strain evidence="3">S2_005_002_R2_34</strain>
    </source>
</reference>
<dbReference type="CDD" id="cd03801">
    <property type="entry name" value="GT4_PimA-like"/>
    <property type="match status" value="1"/>
</dbReference>
<keyword evidence="3" id="KW-0808">Transferase</keyword>
<dbReference type="EMBL" id="QFPW01000003">
    <property type="protein sequence ID" value="PZQ50692.1"/>
    <property type="molecule type" value="Genomic_DNA"/>
</dbReference>
<sequence>MRMTQTNTLPARVGYVVKRYPRFSETFIVNEILAHEETGRAIDIFALRPVEESHFQDMLARVRAGVTRVPDRFRGPDDLWRLMREGRARLPGLVDVVDRFPEARGEDIAQAILVALAVEDRGIGHLHAHFGTIAATVARIAAALAGVSWSMTLHAKDIYYLYEENQNLDLKLRDASAVVTVSDYNVAHLARVFPGEGGPVSRIYNGIDLERFRWSAPDPEADEILAVGRLVEKKGFHILIEALRALRAEGRAIRCRIVGAGEEEADLRAQIAACGLGDAVTMAGPMPQEAIKAAMRGAALLACPCVVGDDGNRDGMPTVLLEAMALGLPCVGSDVTGIPELISDGENGLVVPEGDAPALAGALARLLDDPALRTRLSAAGRRTMERDYDIRRNAPRLGALFDRCAAAPGERGAA</sequence>
<feature type="domain" description="Glycosyl transferase family 1" evidence="1">
    <location>
        <begin position="218"/>
        <end position="382"/>
    </location>
</feature>
<gene>
    <name evidence="3" type="ORF">DI556_06115</name>
</gene>
<comment type="caution">
    <text evidence="3">The sequence shown here is derived from an EMBL/GenBank/DDBJ whole genome shotgun (WGS) entry which is preliminary data.</text>
</comment>
<dbReference type="AlphaFoldDB" id="A0A2W5NB69"/>
<feature type="domain" description="Glycosyltransferase subfamily 4-like N-terminal" evidence="2">
    <location>
        <begin position="89"/>
        <end position="211"/>
    </location>
</feature>
<accession>A0A2W5NB69</accession>
<evidence type="ECO:0000313" key="4">
    <source>
        <dbReference type="Proteomes" id="UP000249185"/>
    </source>
</evidence>
<dbReference type="PANTHER" id="PTHR12526">
    <property type="entry name" value="GLYCOSYLTRANSFERASE"/>
    <property type="match status" value="1"/>
</dbReference>
<dbReference type="GO" id="GO:0016757">
    <property type="term" value="F:glycosyltransferase activity"/>
    <property type="evidence" value="ECO:0007669"/>
    <property type="project" value="InterPro"/>
</dbReference>
<name>A0A2W5NB69_RHOSU</name>
<evidence type="ECO:0000259" key="1">
    <source>
        <dbReference type="Pfam" id="PF00534"/>
    </source>
</evidence>
<dbReference type="InterPro" id="IPR001296">
    <property type="entry name" value="Glyco_trans_1"/>
</dbReference>
<evidence type="ECO:0000259" key="2">
    <source>
        <dbReference type="Pfam" id="PF13439"/>
    </source>
</evidence>
<dbReference type="Proteomes" id="UP000249185">
    <property type="component" value="Unassembled WGS sequence"/>
</dbReference>
<dbReference type="Gene3D" id="3.40.50.2000">
    <property type="entry name" value="Glycogen Phosphorylase B"/>
    <property type="match status" value="2"/>
</dbReference>
<evidence type="ECO:0000313" key="3">
    <source>
        <dbReference type="EMBL" id="PZQ50692.1"/>
    </source>
</evidence>
<dbReference type="Pfam" id="PF00534">
    <property type="entry name" value="Glycos_transf_1"/>
    <property type="match status" value="1"/>
</dbReference>